<proteinExistence type="predicted"/>
<organism evidence="2 3">
    <name type="scientific">Pinctada imbricata</name>
    <name type="common">Atlantic pearl-oyster</name>
    <name type="synonym">Pinctada martensii</name>
    <dbReference type="NCBI Taxonomy" id="66713"/>
    <lineage>
        <taxon>Eukaryota</taxon>
        <taxon>Metazoa</taxon>
        <taxon>Spiralia</taxon>
        <taxon>Lophotrochozoa</taxon>
        <taxon>Mollusca</taxon>
        <taxon>Bivalvia</taxon>
        <taxon>Autobranchia</taxon>
        <taxon>Pteriomorphia</taxon>
        <taxon>Pterioida</taxon>
        <taxon>Pterioidea</taxon>
        <taxon>Pteriidae</taxon>
        <taxon>Pinctada</taxon>
    </lineage>
</organism>
<evidence type="ECO:0000313" key="3">
    <source>
        <dbReference type="Proteomes" id="UP001186944"/>
    </source>
</evidence>
<reference evidence="2" key="1">
    <citation type="submission" date="2019-08" db="EMBL/GenBank/DDBJ databases">
        <title>The improved chromosome-level genome for the pearl oyster Pinctada fucata martensii using PacBio sequencing and Hi-C.</title>
        <authorList>
            <person name="Zheng Z."/>
        </authorList>
    </citation>
    <scope>NUCLEOTIDE SEQUENCE</scope>
    <source>
        <strain evidence="2">ZZ-2019</strain>
        <tissue evidence="2">Adductor muscle</tissue>
    </source>
</reference>
<accession>A0AA88Y5D3</accession>
<keyword evidence="1" id="KW-1133">Transmembrane helix</keyword>
<keyword evidence="3" id="KW-1185">Reference proteome</keyword>
<evidence type="ECO:0000313" key="2">
    <source>
        <dbReference type="EMBL" id="KAK3098423.1"/>
    </source>
</evidence>
<dbReference type="EMBL" id="VSWD01000007">
    <property type="protein sequence ID" value="KAK3098423.1"/>
    <property type="molecule type" value="Genomic_DNA"/>
</dbReference>
<protein>
    <submittedName>
        <fullName evidence="2">Uncharacterized protein</fullName>
    </submittedName>
</protein>
<keyword evidence="1" id="KW-0472">Membrane</keyword>
<name>A0AA88Y5D3_PINIB</name>
<keyword evidence="1" id="KW-0812">Transmembrane</keyword>
<dbReference type="Proteomes" id="UP001186944">
    <property type="component" value="Unassembled WGS sequence"/>
</dbReference>
<evidence type="ECO:0000256" key="1">
    <source>
        <dbReference type="SAM" id="Phobius"/>
    </source>
</evidence>
<dbReference type="AlphaFoldDB" id="A0AA88Y5D3"/>
<feature type="transmembrane region" description="Helical" evidence="1">
    <location>
        <begin position="6"/>
        <end position="23"/>
    </location>
</feature>
<comment type="caution">
    <text evidence="2">The sequence shown here is derived from an EMBL/GenBank/DDBJ whole genome shotgun (WGS) entry which is preliminary data.</text>
</comment>
<sequence>MSCYLLIDGVLSVFVFPILIMEWSKRIGGCISATEETGSGTFWGTVLLIRALFVVSGIEIGDANIQNLSEYLETLIQGF</sequence>
<gene>
    <name evidence="2" type="ORF">FSP39_019314</name>
</gene>